<evidence type="ECO:0000256" key="10">
    <source>
        <dbReference type="ARBA" id="ARBA00023242"/>
    </source>
</evidence>
<evidence type="ECO:0000256" key="1">
    <source>
        <dbReference type="ARBA" id="ARBA00004123"/>
    </source>
</evidence>
<reference evidence="12" key="1">
    <citation type="journal article" date="2019" name="Plant J.">
        <title>Chlorella vulgaris genome assembly and annotation reveals the molecular basis for metabolic acclimation to high light conditions.</title>
        <authorList>
            <person name="Cecchin M."/>
            <person name="Marcolungo L."/>
            <person name="Rossato M."/>
            <person name="Girolomoni L."/>
            <person name="Cosentino E."/>
            <person name="Cuine S."/>
            <person name="Li-Beisson Y."/>
            <person name="Delledonne M."/>
            <person name="Ballottari M."/>
        </authorList>
    </citation>
    <scope>NUCLEOTIDE SEQUENCE</scope>
    <source>
        <strain evidence="12">211/11P</strain>
    </source>
</reference>
<dbReference type="Pfam" id="PF03731">
    <property type="entry name" value="Ku_N"/>
    <property type="match status" value="1"/>
</dbReference>
<dbReference type="InterPro" id="IPR005161">
    <property type="entry name" value="Ku_N"/>
</dbReference>
<evidence type="ECO:0000256" key="2">
    <source>
        <dbReference type="ARBA" id="ARBA00022741"/>
    </source>
</evidence>
<keyword evidence="4" id="KW-0378">Hydrolase</keyword>
<evidence type="ECO:0000256" key="4">
    <source>
        <dbReference type="ARBA" id="ARBA00022801"/>
    </source>
</evidence>
<reference evidence="12" key="2">
    <citation type="submission" date="2020-11" db="EMBL/GenBank/DDBJ databases">
        <authorList>
            <person name="Cecchin M."/>
            <person name="Marcolungo L."/>
            <person name="Rossato M."/>
            <person name="Girolomoni L."/>
            <person name="Cosentino E."/>
            <person name="Cuine S."/>
            <person name="Li-Beisson Y."/>
            <person name="Delledonne M."/>
            <person name="Ballottari M."/>
        </authorList>
    </citation>
    <scope>NUCLEOTIDE SEQUENCE</scope>
    <source>
        <strain evidence="12">211/11P</strain>
        <tissue evidence="12">Whole cell</tissue>
    </source>
</reference>
<dbReference type="InterPro" id="IPR036494">
    <property type="entry name" value="Ku_C_sf"/>
</dbReference>
<dbReference type="GO" id="GO:0004386">
    <property type="term" value="F:helicase activity"/>
    <property type="evidence" value="ECO:0007669"/>
    <property type="project" value="UniProtKB-KW"/>
</dbReference>
<dbReference type="OrthoDB" id="30826at2759"/>
<dbReference type="GO" id="GO:0042162">
    <property type="term" value="F:telomeric DNA binding"/>
    <property type="evidence" value="ECO:0007669"/>
    <property type="project" value="TreeGrafter"/>
</dbReference>
<dbReference type="SMART" id="SM00559">
    <property type="entry name" value="Ku78"/>
    <property type="match status" value="1"/>
</dbReference>
<gene>
    <name evidence="12" type="ORF">D9Q98_006811</name>
</gene>
<evidence type="ECO:0000313" key="12">
    <source>
        <dbReference type="EMBL" id="KAI3426865.1"/>
    </source>
</evidence>
<accession>A0A9D4TIV9</accession>
<dbReference type="InterPro" id="IPR006164">
    <property type="entry name" value="DNA_bd_Ku70/Ku80"/>
</dbReference>
<dbReference type="GO" id="GO:0043564">
    <property type="term" value="C:Ku70:Ku80 complex"/>
    <property type="evidence" value="ECO:0007669"/>
    <property type="project" value="TreeGrafter"/>
</dbReference>
<evidence type="ECO:0000256" key="7">
    <source>
        <dbReference type="ARBA" id="ARBA00023125"/>
    </source>
</evidence>
<dbReference type="GO" id="GO:0006303">
    <property type="term" value="P:double-strand break repair via nonhomologous end joining"/>
    <property type="evidence" value="ECO:0007669"/>
    <property type="project" value="InterPro"/>
</dbReference>
<dbReference type="GO" id="GO:0006310">
    <property type="term" value="P:DNA recombination"/>
    <property type="evidence" value="ECO:0007669"/>
    <property type="project" value="UniProtKB-KW"/>
</dbReference>
<comment type="subcellular location">
    <subcellularLocation>
        <location evidence="1">Nucleus</location>
    </subcellularLocation>
</comment>
<keyword evidence="7" id="KW-0238">DNA-binding</keyword>
<dbReference type="Pfam" id="PF08785">
    <property type="entry name" value="Ku_PK_bind"/>
    <property type="match status" value="1"/>
</dbReference>
<dbReference type="PANTHER" id="PTHR12604">
    <property type="entry name" value="KU AUTOANTIGEN DNA HELICASE"/>
    <property type="match status" value="1"/>
</dbReference>
<feature type="domain" description="Ku" evidence="11">
    <location>
        <begin position="283"/>
        <end position="422"/>
    </location>
</feature>
<dbReference type="Gene3D" id="1.10.1600.10">
    <property type="match status" value="1"/>
</dbReference>
<keyword evidence="5" id="KW-0347">Helicase</keyword>
<organism evidence="12 13">
    <name type="scientific">Chlorella vulgaris</name>
    <name type="common">Green alga</name>
    <dbReference type="NCBI Taxonomy" id="3077"/>
    <lineage>
        <taxon>Eukaryota</taxon>
        <taxon>Viridiplantae</taxon>
        <taxon>Chlorophyta</taxon>
        <taxon>core chlorophytes</taxon>
        <taxon>Trebouxiophyceae</taxon>
        <taxon>Chlorellales</taxon>
        <taxon>Chlorellaceae</taxon>
        <taxon>Chlorella clade</taxon>
        <taxon>Chlorella</taxon>
    </lineage>
</organism>
<protein>
    <recommendedName>
        <fullName evidence="11">Ku domain-containing protein</fullName>
    </recommendedName>
</protein>
<dbReference type="AlphaFoldDB" id="A0A9D4TIV9"/>
<keyword evidence="3" id="KW-0227">DNA damage</keyword>
<keyword evidence="10" id="KW-0539">Nucleus</keyword>
<sequence>MARAGESVVFVLDVGPRMHPHLAQAARATADFITEKIVHKAKHQVCLLLFGASETRNRENDKSALEEGGEAEYSHIVEAHGLGPPDGDYIRTLHTLTPGHGHSDFKEALAVAAAVLVEQEGFRGTRRIVLLSNLCSRAQEDPEDALTSVLAEGLQQREIALEVLHLDVEEDDRQYDADKTYNLNQLAAICQELSHHERHFASGVALLSAFKFKEVSASATFSGHLAVGTKLHIPVKLCGKTAKEKLLTPGKESPDADNASEGAETGIQRDTEYYYADQEAHGNDVVPETEVAKALRYGCNLVPFGDEQKQVFVFPTVRGLQLVGFVSAGHIPRHYYMKDVKVLVADKASPGGCAAMAALVAALLRQSQRAVIRFVSRNDSQPKLLLASPVAGSVAAVPHLLLNELPFMEDMRSYRFSSFTKKAWAPTQAQLDAAADLVRCMDLGAGSVEQLQPESTADPALHRLYWECGRRVVTPGVPLEEEDELAQEVLQPHPERLPGAAAALAAAAAAFPMHQAAKERRRAAVRIGLDDPAQDYARLKVEDGLTTEALEALQAAISELTLKSSGAHKLHTVVELVDVLREDCIMHDQPQLFNTFLTELEARCQADDSQREVWRRLCRREIKLICKKEAAGSELEEQQTQEWYSQHLMQ</sequence>
<evidence type="ECO:0000256" key="5">
    <source>
        <dbReference type="ARBA" id="ARBA00022806"/>
    </source>
</evidence>
<keyword evidence="9" id="KW-0234">DNA repair</keyword>
<dbReference type="Gene3D" id="2.40.290.10">
    <property type="match status" value="1"/>
</dbReference>
<comment type="caution">
    <text evidence="12">The sequence shown here is derived from an EMBL/GenBank/DDBJ whole genome shotgun (WGS) entry which is preliminary data.</text>
</comment>
<dbReference type="SUPFAM" id="SSF53300">
    <property type="entry name" value="vWA-like"/>
    <property type="match status" value="1"/>
</dbReference>
<keyword evidence="6" id="KW-0067">ATP-binding</keyword>
<dbReference type="InterPro" id="IPR014893">
    <property type="entry name" value="Ku_PK_bind"/>
</dbReference>
<dbReference type="Gene3D" id="1.25.40.240">
    <property type="entry name" value="Ku, C-terminal domain"/>
    <property type="match status" value="1"/>
</dbReference>
<dbReference type="Pfam" id="PF02735">
    <property type="entry name" value="Ku"/>
    <property type="match status" value="1"/>
</dbReference>
<dbReference type="GO" id="GO:0003690">
    <property type="term" value="F:double-stranded DNA binding"/>
    <property type="evidence" value="ECO:0007669"/>
    <property type="project" value="TreeGrafter"/>
</dbReference>
<dbReference type="InterPro" id="IPR016194">
    <property type="entry name" value="SPOC-like_C_dom_sf"/>
</dbReference>
<evidence type="ECO:0000256" key="9">
    <source>
        <dbReference type="ARBA" id="ARBA00023204"/>
    </source>
</evidence>
<evidence type="ECO:0000256" key="3">
    <source>
        <dbReference type="ARBA" id="ARBA00022763"/>
    </source>
</evidence>
<evidence type="ECO:0000256" key="6">
    <source>
        <dbReference type="ARBA" id="ARBA00022840"/>
    </source>
</evidence>
<evidence type="ECO:0000259" key="11">
    <source>
        <dbReference type="SMART" id="SM00559"/>
    </source>
</evidence>
<dbReference type="Proteomes" id="UP001055712">
    <property type="component" value="Unassembled WGS sequence"/>
</dbReference>
<keyword evidence="13" id="KW-1185">Reference proteome</keyword>
<keyword evidence="8" id="KW-0233">DNA recombination</keyword>
<dbReference type="GO" id="GO:0016787">
    <property type="term" value="F:hydrolase activity"/>
    <property type="evidence" value="ECO:0007669"/>
    <property type="project" value="UniProtKB-KW"/>
</dbReference>
<dbReference type="Gene3D" id="3.40.50.410">
    <property type="entry name" value="von Willebrand factor, type A domain"/>
    <property type="match status" value="1"/>
</dbReference>
<dbReference type="GO" id="GO:0000723">
    <property type="term" value="P:telomere maintenance"/>
    <property type="evidence" value="ECO:0007669"/>
    <property type="project" value="TreeGrafter"/>
</dbReference>
<proteinExistence type="predicted"/>
<dbReference type="SUPFAM" id="SSF101420">
    <property type="entry name" value="C-terminal domain of Ku80"/>
    <property type="match status" value="1"/>
</dbReference>
<evidence type="ECO:0000313" key="13">
    <source>
        <dbReference type="Proteomes" id="UP001055712"/>
    </source>
</evidence>
<dbReference type="SUPFAM" id="SSF100939">
    <property type="entry name" value="SPOC domain-like"/>
    <property type="match status" value="1"/>
</dbReference>
<dbReference type="PANTHER" id="PTHR12604:SF4">
    <property type="entry name" value="X-RAY REPAIR CROSS-COMPLEMENTING PROTEIN 5"/>
    <property type="match status" value="1"/>
</dbReference>
<evidence type="ECO:0000256" key="8">
    <source>
        <dbReference type="ARBA" id="ARBA00023172"/>
    </source>
</evidence>
<dbReference type="GO" id="GO:0005524">
    <property type="term" value="F:ATP binding"/>
    <property type="evidence" value="ECO:0007669"/>
    <property type="project" value="UniProtKB-KW"/>
</dbReference>
<dbReference type="EMBL" id="SIDB01000010">
    <property type="protein sequence ID" value="KAI3426865.1"/>
    <property type="molecule type" value="Genomic_DNA"/>
</dbReference>
<dbReference type="InterPro" id="IPR036465">
    <property type="entry name" value="vWFA_dom_sf"/>
</dbReference>
<keyword evidence="2" id="KW-0547">Nucleotide-binding</keyword>
<name>A0A9D4TIV9_CHLVU</name>